<dbReference type="EMBL" id="AEYP01112311">
    <property type="status" value="NOT_ANNOTATED_CDS"/>
    <property type="molecule type" value="Genomic_DNA"/>
</dbReference>
<dbReference type="Ensembl" id="ENSMPUT00000002389.1">
    <property type="protein sequence ID" value="ENSMPUP00000002340.1"/>
    <property type="gene ID" value="ENSMPUG00000002367.1"/>
</dbReference>
<dbReference type="InterPro" id="IPR043129">
    <property type="entry name" value="ATPase_NBD"/>
</dbReference>
<accession>M3XTE0</accession>
<dbReference type="GeneTree" id="ENSGT00950000182960"/>
<organism evidence="3">
    <name type="scientific">Mustela putorius furo</name>
    <name type="common">European domestic ferret</name>
    <name type="synonym">Mustela furo</name>
    <dbReference type="NCBI Taxonomy" id="9669"/>
    <lineage>
        <taxon>Eukaryota</taxon>
        <taxon>Metazoa</taxon>
        <taxon>Chordata</taxon>
        <taxon>Craniata</taxon>
        <taxon>Vertebrata</taxon>
        <taxon>Euteleostomi</taxon>
        <taxon>Mammalia</taxon>
        <taxon>Eutheria</taxon>
        <taxon>Laurasiatheria</taxon>
        <taxon>Carnivora</taxon>
        <taxon>Caniformia</taxon>
        <taxon>Musteloidea</taxon>
        <taxon>Mustelidae</taxon>
        <taxon>Mustelinae</taxon>
        <taxon>Mustela</taxon>
    </lineage>
</organism>
<dbReference type="Gene3D" id="3.30.420.40">
    <property type="match status" value="2"/>
</dbReference>
<dbReference type="InterPro" id="IPR004000">
    <property type="entry name" value="Actin"/>
</dbReference>
<dbReference type="SMART" id="SM00268">
    <property type="entry name" value="ACTIN"/>
    <property type="match status" value="1"/>
</dbReference>
<dbReference type="Gene3D" id="3.90.640.10">
    <property type="entry name" value="Actin, Chain A, domain 4"/>
    <property type="match status" value="1"/>
</dbReference>
<name>M3XTE0_MUSPF</name>
<dbReference type="eggNOG" id="KOG0676">
    <property type="taxonomic scope" value="Eukaryota"/>
</dbReference>
<comment type="similarity">
    <text evidence="1 2">Belongs to the actin family.</text>
</comment>
<evidence type="ECO:0000256" key="2">
    <source>
        <dbReference type="RuleBase" id="RU000487"/>
    </source>
</evidence>
<dbReference type="STRING" id="9669.ENSMPUP00000002340"/>
<dbReference type="PANTHER" id="PTHR11937">
    <property type="entry name" value="ACTIN"/>
    <property type="match status" value="1"/>
</dbReference>
<dbReference type="InParanoid" id="M3XTE0"/>
<dbReference type="SUPFAM" id="SSF53067">
    <property type="entry name" value="Actin-like ATPase domain"/>
    <property type="match status" value="2"/>
</dbReference>
<dbReference type="FunFam" id="3.30.420.40:FF:000050">
    <property type="entry name" value="Actin, alpha skeletal muscle"/>
    <property type="match status" value="1"/>
</dbReference>
<dbReference type="PRINTS" id="PR00190">
    <property type="entry name" value="ACTIN"/>
</dbReference>
<evidence type="ECO:0000313" key="3">
    <source>
        <dbReference type="Ensembl" id="ENSMPUP00000002340.1"/>
    </source>
</evidence>
<evidence type="ECO:0000256" key="1">
    <source>
        <dbReference type="ARBA" id="ARBA00006752"/>
    </source>
</evidence>
<protein>
    <submittedName>
        <fullName evidence="3">Uncharacterized protein</fullName>
    </submittedName>
</protein>
<dbReference type="HOGENOM" id="CLU_027965_0_2_1"/>
<dbReference type="FunFam" id="3.90.640.10:FF:000047">
    <property type="entry name" value="Actin, alpha skeletal muscle"/>
    <property type="match status" value="1"/>
</dbReference>
<reference evidence="3" key="1">
    <citation type="submission" date="2024-06" db="UniProtKB">
        <authorList>
            <consortium name="Ensembl"/>
        </authorList>
    </citation>
    <scope>IDENTIFICATION</scope>
</reference>
<dbReference type="Pfam" id="PF00022">
    <property type="entry name" value="Actin"/>
    <property type="match status" value="1"/>
</dbReference>
<sequence>PVEKEIPVLVIDNGSGRCKADFAEDNTLPFVFPSIIWQPRHEGITVDMGQKNPIEHSIVTNGDDMEKIRHHTFCNKLRMVPEEHPMLLTEVSNLEANHQMTQIMETNTPATYEAIRAVLSLYASDYTTGIVMDSEDAISHTVPIYEEHTLCHTILCLDLAGQDLMDYLLKTLIEGGYSLTTTTKQEILHDIKEKLCYIALDFEQEVATISSSSLEKSYEVPDGQVITNGSKGFHCPEMLFQPSFLGMGTETTFNFIMKYDVDIQKDFYTDMVLSGGTTVYSGISDRMQKVIIALEPNMMKIKIIFPPERKYSVWVRGSVLTSLSTFQQMWVSKQEDELGPSTIHHKCF</sequence>
<proteinExistence type="inferred from homology"/>
<dbReference type="AlphaFoldDB" id="M3XTE0"/>